<dbReference type="Proteomes" id="UP000218399">
    <property type="component" value="Unassembled WGS sequence"/>
</dbReference>
<keyword evidence="2" id="KW-0472">Membrane</keyword>
<accession>A0A2A2EEA3</accession>
<feature type="compositionally biased region" description="Low complexity" evidence="1">
    <location>
        <begin position="105"/>
        <end position="118"/>
    </location>
</feature>
<evidence type="ECO:0000313" key="4">
    <source>
        <dbReference type="Proteomes" id="UP000218399"/>
    </source>
</evidence>
<protein>
    <submittedName>
        <fullName evidence="3">Uncharacterized protein</fullName>
    </submittedName>
</protein>
<feature type="compositionally biased region" description="Basic and acidic residues" evidence="1">
    <location>
        <begin position="283"/>
        <end position="292"/>
    </location>
</feature>
<keyword evidence="4" id="KW-1185">Reference proteome</keyword>
<feature type="compositionally biased region" description="Polar residues" evidence="1">
    <location>
        <begin position="192"/>
        <end position="226"/>
    </location>
</feature>
<keyword evidence="2" id="KW-0812">Transmembrane</keyword>
<dbReference type="EMBL" id="MVOH01000014">
    <property type="protein sequence ID" value="PAU67529.1"/>
    <property type="molecule type" value="Genomic_DNA"/>
</dbReference>
<reference evidence="3 4" key="1">
    <citation type="journal article" date="2017" name="ISME J.">
        <title>Unveiling bifidobacterial biogeography across the mammalian branch of the tree of life.</title>
        <authorList>
            <person name="Milani C."/>
            <person name="Mangifesta M."/>
            <person name="Mancabelli L."/>
            <person name="Lugli G.A."/>
            <person name="James K."/>
            <person name="Duranti S."/>
            <person name="Turroni F."/>
            <person name="Ferrario C."/>
            <person name="Ossiprandi M.C."/>
            <person name="van Sinderen D."/>
            <person name="Ventura M."/>
        </authorList>
    </citation>
    <scope>NUCLEOTIDE SEQUENCE [LARGE SCALE GENOMIC DNA]</scope>
    <source>
        <strain evidence="4">Ham19E</strain>
    </source>
</reference>
<comment type="caution">
    <text evidence="3">The sequence shown here is derived from an EMBL/GenBank/DDBJ whole genome shotgun (WGS) entry which is preliminary data.</text>
</comment>
<dbReference type="AlphaFoldDB" id="A0A2A2EEA3"/>
<feature type="region of interest" description="Disordered" evidence="1">
    <location>
        <begin position="170"/>
        <end position="292"/>
    </location>
</feature>
<feature type="compositionally biased region" description="Gly residues" evidence="1">
    <location>
        <begin position="263"/>
        <end position="274"/>
    </location>
</feature>
<sequence>MKNFLNGLSLSQLLAGALAAVTSFLLSSKIGIAGSVIGVAVASIVSTAASQIYQNVIDASSKKLQNAAAQQLGGAPADGRDQDADTQTIPPVGASGNGRGRKARVVASDGAAVDAGSATNADNGRKSGNGRVPLTKHDKRVAIVVAAVSGLIAVAVTAGVILALTGGKGTDSVVHDIINPSMTSDDGGEMSPSPSQSVITPSMDATSTSEPSSTAGTSTPKSGTHQDTNTNGGGSDGNVTEPTASPSAGQDAGGNTDDANGSGEAGTDGSGQDGTGQPSDGPQNKDADTNGD</sequence>
<evidence type="ECO:0000256" key="1">
    <source>
        <dbReference type="SAM" id="MobiDB-lite"/>
    </source>
</evidence>
<dbReference type="OrthoDB" id="3233179at2"/>
<name>A0A2A2EEA3_9BIFI</name>
<evidence type="ECO:0000256" key="2">
    <source>
        <dbReference type="SAM" id="Phobius"/>
    </source>
</evidence>
<keyword evidence="2" id="KW-1133">Transmembrane helix</keyword>
<proteinExistence type="predicted"/>
<evidence type="ECO:0000313" key="3">
    <source>
        <dbReference type="EMBL" id="PAU67529.1"/>
    </source>
</evidence>
<dbReference type="RefSeq" id="WP_095615229.1">
    <property type="nucleotide sequence ID" value="NZ_MVOH01000014.1"/>
</dbReference>
<feature type="region of interest" description="Disordered" evidence="1">
    <location>
        <begin position="70"/>
        <end position="133"/>
    </location>
</feature>
<gene>
    <name evidence="3" type="ORF">B1526_1252</name>
</gene>
<feature type="transmembrane region" description="Helical" evidence="2">
    <location>
        <begin position="141"/>
        <end position="164"/>
    </location>
</feature>
<organism evidence="3 4">
    <name type="scientific">Bifidobacterium criceti</name>
    <dbReference type="NCBI Taxonomy" id="1960969"/>
    <lineage>
        <taxon>Bacteria</taxon>
        <taxon>Bacillati</taxon>
        <taxon>Actinomycetota</taxon>
        <taxon>Actinomycetes</taxon>
        <taxon>Bifidobacteriales</taxon>
        <taxon>Bifidobacteriaceae</taxon>
        <taxon>Bifidobacterium</taxon>
    </lineage>
</organism>
<feature type="transmembrane region" description="Helical" evidence="2">
    <location>
        <begin position="29"/>
        <end position="53"/>
    </location>
</feature>